<dbReference type="PROSITE" id="PS00642">
    <property type="entry name" value="COMPLEX1_75K_2"/>
    <property type="match status" value="1"/>
</dbReference>
<dbReference type="Pfam" id="PF22117">
    <property type="entry name" value="Fer4_Nqo3"/>
    <property type="match status" value="1"/>
</dbReference>
<dbReference type="Proteomes" id="UP000050502">
    <property type="component" value="Unassembled WGS sequence"/>
</dbReference>
<evidence type="ECO:0000313" key="22">
    <source>
        <dbReference type="Proteomes" id="UP000050502"/>
    </source>
</evidence>
<keyword evidence="11 14" id="KW-0520">NAD</keyword>
<evidence type="ECO:0000259" key="17">
    <source>
        <dbReference type="PROSITE" id="PS51669"/>
    </source>
</evidence>
<keyword evidence="21" id="KW-1185">Reference proteome</keyword>
<dbReference type="FunFam" id="3.10.20.740:FF:000004">
    <property type="entry name" value="NADH-quinone oxidoreductase"/>
    <property type="match status" value="1"/>
</dbReference>
<dbReference type="InterPro" id="IPR006656">
    <property type="entry name" value="Mopterin_OxRdtase"/>
</dbReference>
<keyword evidence="10 14" id="KW-0411">Iron-sulfur</keyword>
<dbReference type="SMART" id="SM00926">
    <property type="entry name" value="Molybdop_Fe4S4"/>
    <property type="match status" value="1"/>
</dbReference>
<dbReference type="Gene3D" id="3.40.50.740">
    <property type="match status" value="1"/>
</dbReference>
<evidence type="ECO:0000256" key="13">
    <source>
        <dbReference type="ARBA" id="ARBA00047712"/>
    </source>
</evidence>
<dbReference type="Gene3D" id="2.40.40.20">
    <property type="match status" value="1"/>
</dbReference>
<comment type="cofactor">
    <cofactor evidence="1 14">
        <name>[4Fe-4S] cluster</name>
        <dbReference type="ChEBI" id="CHEBI:49883"/>
    </cofactor>
</comment>
<dbReference type="Pfam" id="PF10588">
    <property type="entry name" value="NADH-G_4Fe-4S_3"/>
    <property type="match status" value="1"/>
</dbReference>
<dbReference type="InterPro" id="IPR036010">
    <property type="entry name" value="2Fe-2S_ferredoxin-like_sf"/>
</dbReference>
<dbReference type="EC" id="7.1.1.-" evidence="14"/>
<accession>A0A0M8K7T3</accession>
<dbReference type="InterPro" id="IPR050123">
    <property type="entry name" value="Prok_molybdopt-oxidoreductase"/>
</dbReference>
<dbReference type="SUPFAM" id="SSF54862">
    <property type="entry name" value="4Fe-4S ferredoxins"/>
    <property type="match status" value="1"/>
</dbReference>
<comment type="similarity">
    <text evidence="3 14">Belongs to the complex I 75 kDa subunit family.</text>
</comment>
<evidence type="ECO:0000256" key="2">
    <source>
        <dbReference type="ARBA" id="ARBA00004370"/>
    </source>
</evidence>
<dbReference type="InParanoid" id="A0A0M8K7T3"/>
<dbReference type="PROSITE" id="PS00490">
    <property type="entry name" value="MOLYBDOPTERIN_PROK_2"/>
    <property type="match status" value="1"/>
</dbReference>
<dbReference type="GO" id="GO:0043546">
    <property type="term" value="F:molybdopterin cofactor binding"/>
    <property type="evidence" value="ECO:0007669"/>
    <property type="project" value="InterPro"/>
</dbReference>
<dbReference type="PIRSF" id="PIRSF036643">
    <property type="entry name" value="FDH_alpha"/>
    <property type="match status" value="1"/>
</dbReference>
<dbReference type="SUPFAM" id="SSF50692">
    <property type="entry name" value="ADC-like"/>
    <property type="match status" value="1"/>
</dbReference>
<feature type="domain" description="2Fe-2S ferredoxin-type" evidence="15">
    <location>
        <begin position="5"/>
        <end position="104"/>
    </location>
</feature>
<reference evidence="19 21" key="1">
    <citation type="journal article" date="2015" name="Genome Announc.">
        <title>Draft Genome Sequence of a Heterotrophic Facultative Anaerobic Thermophilic Bacterium, Ardenticatena maritima Strain 110ST.</title>
        <authorList>
            <person name="Kawaichi S."/>
            <person name="Yoshida T."/>
            <person name="Sako Y."/>
            <person name="Nakamura R."/>
        </authorList>
    </citation>
    <scope>NUCLEOTIDE SEQUENCE [LARGE SCALE GENOMIC DNA]</scope>
    <source>
        <strain evidence="19 21">110S</strain>
    </source>
</reference>
<dbReference type="InterPro" id="IPR019574">
    <property type="entry name" value="NADH_UbQ_OxRdtase_Gsu_4Fe4S-bd"/>
</dbReference>
<keyword evidence="4 14" id="KW-0004">4Fe-4S</keyword>
<evidence type="ECO:0000256" key="4">
    <source>
        <dbReference type="ARBA" id="ARBA00022485"/>
    </source>
</evidence>
<dbReference type="PATRIC" id="fig|872965.6.peg.925"/>
<dbReference type="Gene3D" id="3.30.70.20">
    <property type="match status" value="1"/>
</dbReference>
<protein>
    <recommendedName>
        <fullName evidence="14">NADH-quinone oxidoreductase</fullName>
        <ecNumber evidence="14">7.1.1.-</ecNumber>
    </recommendedName>
</protein>
<name>A0A0M8K7T3_9CHLR</name>
<evidence type="ECO:0000259" key="15">
    <source>
        <dbReference type="PROSITE" id="PS51085"/>
    </source>
</evidence>
<dbReference type="PROSITE" id="PS51085">
    <property type="entry name" value="2FE2S_FER_2"/>
    <property type="match status" value="1"/>
</dbReference>
<evidence type="ECO:0000313" key="19">
    <source>
        <dbReference type="EMBL" id="GAP62219.1"/>
    </source>
</evidence>
<evidence type="ECO:0000256" key="8">
    <source>
        <dbReference type="ARBA" id="ARBA00022967"/>
    </source>
</evidence>
<proteinExistence type="inferred from homology"/>
<dbReference type="GO" id="GO:0016020">
    <property type="term" value="C:membrane"/>
    <property type="evidence" value="ECO:0007669"/>
    <property type="project" value="UniProtKB-SubCell"/>
</dbReference>
<dbReference type="InterPro" id="IPR006657">
    <property type="entry name" value="MoPterin_dinucl-bd_dom"/>
</dbReference>
<evidence type="ECO:0000259" key="16">
    <source>
        <dbReference type="PROSITE" id="PS51379"/>
    </source>
</evidence>
<dbReference type="NCBIfam" id="TIGR01973">
    <property type="entry name" value="NuoG"/>
    <property type="match status" value="1"/>
</dbReference>
<dbReference type="Pfam" id="PF00384">
    <property type="entry name" value="Molybdopterin"/>
    <property type="match status" value="1"/>
</dbReference>
<dbReference type="InterPro" id="IPR017896">
    <property type="entry name" value="4Fe4S_Fe-S-bd"/>
</dbReference>
<dbReference type="SUPFAM" id="SSF53706">
    <property type="entry name" value="Formate dehydrogenase/DMSO reductase, domains 1-3"/>
    <property type="match status" value="1"/>
</dbReference>
<dbReference type="STRING" id="872965.SE16_04755"/>
<dbReference type="InterPro" id="IPR006963">
    <property type="entry name" value="Mopterin_OxRdtase_4Fe-4S_dom"/>
</dbReference>
<dbReference type="PROSITE" id="PS51839">
    <property type="entry name" value="4FE4S_HC3"/>
    <property type="match status" value="1"/>
</dbReference>
<dbReference type="GO" id="GO:0003954">
    <property type="term" value="F:NADH dehydrogenase activity"/>
    <property type="evidence" value="ECO:0007669"/>
    <property type="project" value="TreeGrafter"/>
</dbReference>
<evidence type="ECO:0000256" key="14">
    <source>
        <dbReference type="RuleBase" id="RU003525"/>
    </source>
</evidence>
<dbReference type="GO" id="GO:0051537">
    <property type="term" value="F:2 iron, 2 sulfur cluster binding"/>
    <property type="evidence" value="ECO:0007669"/>
    <property type="project" value="UniProtKB-UniRule"/>
</dbReference>
<comment type="caution">
    <text evidence="19">The sequence shown here is derived from an EMBL/GenBank/DDBJ whole genome shotgun (WGS) entry which is preliminary data.</text>
</comment>
<comment type="subcellular location">
    <subcellularLocation>
        <location evidence="2">Membrane</location>
    </subcellularLocation>
</comment>
<dbReference type="Pfam" id="PF01568">
    <property type="entry name" value="Molydop_binding"/>
    <property type="match status" value="1"/>
</dbReference>
<evidence type="ECO:0000313" key="20">
    <source>
        <dbReference type="EMBL" id="KPL89707.1"/>
    </source>
</evidence>
<dbReference type="InterPro" id="IPR009010">
    <property type="entry name" value="Asp_de-COase-like_dom_sf"/>
</dbReference>
<dbReference type="EMBL" id="LGKN01000003">
    <property type="protein sequence ID" value="KPL89707.1"/>
    <property type="molecule type" value="Genomic_DNA"/>
</dbReference>
<evidence type="ECO:0000256" key="5">
    <source>
        <dbReference type="ARBA" id="ARBA00022714"/>
    </source>
</evidence>
<dbReference type="GO" id="GO:0048038">
    <property type="term" value="F:quinone binding"/>
    <property type="evidence" value="ECO:0007669"/>
    <property type="project" value="UniProtKB-UniRule"/>
</dbReference>
<feature type="domain" description="4Fe-4S Mo/W bis-MGD-type" evidence="17">
    <location>
        <begin position="243"/>
        <end position="299"/>
    </location>
</feature>
<dbReference type="InterPro" id="IPR000283">
    <property type="entry name" value="NADH_UbQ_OxRdtase_75kDa_su_CS"/>
</dbReference>
<keyword evidence="7 14" id="KW-0479">Metal-binding</keyword>
<keyword evidence="6 14" id="KW-0874">Quinone</keyword>
<dbReference type="PROSITE" id="PS00643">
    <property type="entry name" value="COMPLEX1_75K_3"/>
    <property type="match status" value="1"/>
</dbReference>
<keyword evidence="9 14" id="KW-0408">Iron</keyword>
<feature type="domain" description="4Fe-4S ferredoxin-type" evidence="16">
    <location>
        <begin position="165"/>
        <end position="194"/>
    </location>
</feature>
<evidence type="ECO:0000256" key="10">
    <source>
        <dbReference type="ARBA" id="ARBA00023014"/>
    </source>
</evidence>
<evidence type="ECO:0000259" key="18">
    <source>
        <dbReference type="PROSITE" id="PS51839"/>
    </source>
</evidence>
<evidence type="ECO:0000256" key="6">
    <source>
        <dbReference type="ARBA" id="ARBA00022719"/>
    </source>
</evidence>
<keyword evidence="12" id="KW-0472">Membrane</keyword>
<dbReference type="RefSeq" id="WP_054492136.1">
    <property type="nucleotide sequence ID" value="NZ_BBZA01000037.1"/>
</dbReference>
<gene>
    <name evidence="19" type="ORF">ARMA_0642</name>
    <name evidence="20" type="ORF">SE16_04755</name>
</gene>
<sequence length="896" mass="97980">MSEQNLVTIYIDGQPVQAPAGTPIVEAAKAAGIEIPVFCHHSKLTPVGMCRMCLVRVGTPARTRTGELELDENGNPVIRWFPRLMTGCTTPITEGMHVEVNIPEVQDAWRGTLEFLLTSHPLDCPVCDKGGECPLQDLTFAYGPDLSRFYKPYKLHFEKPIPLSELIWLDRERCIYCSRCIRFCDEIANDPVLDFADRGRGQHIVSVSDVPFDSYFSGNTTDICPVGALTTEDFRFKARVWELNNVPSVCPHCPVGCNIVIGERAGDIKRIMPRQNEWVNEIWMCDKGRFGHHFVRAEDRLTTPLIKGEDGQFREATWPEALDYVANRLSAVIATEGPLAVGGIAGGRAANEDLYLFVKLFRDVLGSPNIDHRIAWPVGTGIEQAVAEVGLTSESNLNALGKGATILMLGTDVNEAQPVTYLRVRKARRSGAHVVVAQARRVKEHAEATHTLDYRVGGEAHAVVALLKAVLARLDEPFGAYKKLDGKDDVLAALEALSQEDLLAQAGLTAEAVEAAAEAIASAEHLVVMVGREALVGAGVNATTLVDAVVALLTATGKAGQPNSGLVALWPHNNTQGANDMGVLPHLLPGYEPAEAIGADIDAMLTGAAGLKAMYIMAADPVRDRPSSRAVLENLDFLVVQDLFLTETAQLADVVLPAAAFAERDGTYTSYERRVQRFDEALEPPGDAMPDWWILAQLASRFDAAWPLYTLADDVMQEIAKQVKRYKKMTYDNLEGEPVVWSTTADRHHIYTGTATLNSWFGRQWEVEAEARRPKFALRWHDLQAVEDAEGFRVVPQTRLYDNGTLIRRSTLLDQRRARPEVVLSAADAERLGVQDGDVVRLVRDGVQVEAPARIGKGVQPGVVVVPVDVDGTEWNALTGGGLEAPVVRLEKGAQA</sequence>
<dbReference type="InterPro" id="IPR001041">
    <property type="entry name" value="2Fe-2S_ferredoxin-type"/>
</dbReference>
<dbReference type="Proteomes" id="UP000037784">
    <property type="component" value="Unassembled WGS sequence"/>
</dbReference>
<dbReference type="SMART" id="SM00929">
    <property type="entry name" value="NADH-G_4Fe-4S_3"/>
    <property type="match status" value="1"/>
</dbReference>
<dbReference type="CDD" id="cd00207">
    <property type="entry name" value="fer2"/>
    <property type="match status" value="1"/>
</dbReference>
<dbReference type="GO" id="GO:0042773">
    <property type="term" value="P:ATP synthesis coupled electron transport"/>
    <property type="evidence" value="ECO:0007669"/>
    <property type="project" value="InterPro"/>
</dbReference>
<dbReference type="AlphaFoldDB" id="A0A0M8K7T3"/>
<evidence type="ECO:0000256" key="11">
    <source>
        <dbReference type="ARBA" id="ARBA00023027"/>
    </source>
</evidence>
<dbReference type="PROSITE" id="PS51669">
    <property type="entry name" value="4FE4S_MOW_BIS_MGD"/>
    <property type="match status" value="1"/>
</dbReference>
<dbReference type="SUPFAM" id="SSF54292">
    <property type="entry name" value="2Fe-2S ferredoxin-like"/>
    <property type="match status" value="1"/>
</dbReference>
<dbReference type="Gene3D" id="3.40.228.10">
    <property type="entry name" value="Dimethylsulfoxide Reductase, domain 2"/>
    <property type="match status" value="1"/>
</dbReference>
<reference evidence="20 22" key="2">
    <citation type="submission" date="2015-07" db="EMBL/GenBank/DDBJ databases">
        <title>Whole genome sequence of Ardenticatena maritima DSM 23922.</title>
        <authorList>
            <person name="Hemp J."/>
            <person name="Ward L.M."/>
            <person name="Pace L.A."/>
            <person name="Fischer W.W."/>
        </authorList>
    </citation>
    <scope>NUCLEOTIDE SEQUENCE [LARGE SCALE GENOMIC DNA]</scope>
    <source>
        <strain evidence="20 22">110S</strain>
    </source>
</reference>
<dbReference type="Pfam" id="PF22151">
    <property type="entry name" value="Fer4_NDSU1"/>
    <property type="match status" value="1"/>
</dbReference>
<evidence type="ECO:0000313" key="21">
    <source>
        <dbReference type="Proteomes" id="UP000037784"/>
    </source>
</evidence>
<dbReference type="Gene3D" id="3.10.20.740">
    <property type="match status" value="1"/>
</dbReference>
<keyword evidence="5 14" id="KW-0001">2Fe-2S</keyword>
<dbReference type="PANTHER" id="PTHR43105">
    <property type="entry name" value="RESPIRATORY NITRATE REDUCTASE"/>
    <property type="match status" value="1"/>
</dbReference>
<evidence type="ECO:0000256" key="3">
    <source>
        <dbReference type="ARBA" id="ARBA00005404"/>
    </source>
</evidence>
<dbReference type="EMBL" id="BBZA01000037">
    <property type="protein sequence ID" value="GAP62219.1"/>
    <property type="molecule type" value="Genomic_DNA"/>
</dbReference>
<evidence type="ECO:0000256" key="1">
    <source>
        <dbReference type="ARBA" id="ARBA00001966"/>
    </source>
</evidence>
<dbReference type="PANTHER" id="PTHR43105:SF12">
    <property type="entry name" value="NADH-QUINONE OXIDOREDUCTASE SUBUNIT G"/>
    <property type="match status" value="1"/>
</dbReference>
<dbReference type="GO" id="GO:0046872">
    <property type="term" value="F:metal ion binding"/>
    <property type="evidence" value="ECO:0007669"/>
    <property type="project" value="UniProtKB-UniRule"/>
</dbReference>
<dbReference type="Pfam" id="PF13510">
    <property type="entry name" value="Fer2_4"/>
    <property type="match status" value="1"/>
</dbReference>
<keyword evidence="8 14" id="KW-1278">Translocase</keyword>
<dbReference type="InterPro" id="IPR010228">
    <property type="entry name" value="NADH_UbQ_OxRdtase_Gsu"/>
</dbReference>
<evidence type="ECO:0000256" key="7">
    <source>
        <dbReference type="ARBA" id="ARBA00022723"/>
    </source>
</evidence>
<evidence type="ECO:0000256" key="9">
    <source>
        <dbReference type="ARBA" id="ARBA00023004"/>
    </source>
</evidence>
<comment type="cofactor">
    <cofactor evidence="14">
        <name>[2Fe-2S] cluster</name>
        <dbReference type="ChEBI" id="CHEBI:190135"/>
    </cofactor>
    <text evidence="14">Binds 1 [2Fe-2S] cluster per subunit.</text>
</comment>
<comment type="catalytic activity">
    <reaction evidence="13 14">
        <text>a quinone + NADH + 5 H(+)(in) = a quinol + NAD(+) + 4 H(+)(out)</text>
        <dbReference type="Rhea" id="RHEA:57888"/>
        <dbReference type="ChEBI" id="CHEBI:15378"/>
        <dbReference type="ChEBI" id="CHEBI:24646"/>
        <dbReference type="ChEBI" id="CHEBI:57540"/>
        <dbReference type="ChEBI" id="CHEBI:57945"/>
        <dbReference type="ChEBI" id="CHEBI:132124"/>
    </reaction>
</comment>
<dbReference type="GO" id="GO:0051539">
    <property type="term" value="F:4 iron, 4 sulfur cluster binding"/>
    <property type="evidence" value="ECO:0007669"/>
    <property type="project" value="UniProtKB-KW"/>
</dbReference>
<reference evidence="21" key="3">
    <citation type="submission" date="2015-08" db="EMBL/GenBank/DDBJ databases">
        <title>Draft Genome Sequence of a Heterotrophic Facultative Anaerobic Bacterium Ardenticatena maritima Strain 110S.</title>
        <authorList>
            <person name="Kawaichi S."/>
            <person name="Yoshida T."/>
            <person name="Sako Y."/>
            <person name="Nakamura R."/>
        </authorList>
    </citation>
    <scope>NUCLEOTIDE SEQUENCE [LARGE SCALE GENOMIC DNA]</scope>
    <source>
        <strain evidence="21">110S</strain>
    </source>
</reference>
<dbReference type="PROSITE" id="PS51379">
    <property type="entry name" value="4FE4S_FER_2"/>
    <property type="match status" value="1"/>
</dbReference>
<dbReference type="OrthoDB" id="9803192at2"/>
<comment type="function">
    <text evidence="14">NDH-1 shuttles electrons from NADH, via FMN and iron-sulfur (Fe-S) centers, to quinones in the respiratory chain. Couples the redox reaction to proton translocation (for every two electrons transferred, four hydrogen ions are translocated across the cytoplasmic membrane), and thus conserves the redox energy in a proton gradient.</text>
</comment>
<dbReference type="GO" id="GO:0008137">
    <property type="term" value="F:NADH dehydrogenase (ubiquinone) activity"/>
    <property type="evidence" value="ECO:0007669"/>
    <property type="project" value="UniProtKB-UniRule"/>
</dbReference>
<organism evidence="19 21">
    <name type="scientific">Ardenticatena maritima</name>
    <dbReference type="NCBI Taxonomy" id="872965"/>
    <lineage>
        <taxon>Bacteria</taxon>
        <taxon>Bacillati</taxon>
        <taxon>Chloroflexota</taxon>
        <taxon>Ardenticatenia</taxon>
        <taxon>Ardenticatenales</taxon>
        <taxon>Ardenticatenaceae</taxon>
        <taxon>Ardenticatena</taxon>
    </lineage>
</organism>
<dbReference type="InterPro" id="IPR054351">
    <property type="entry name" value="NADH_UbQ_OxRdtase_ferredoxin"/>
</dbReference>
<evidence type="ECO:0000256" key="12">
    <source>
        <dbReference type="ARBA" id="ARBA00023136"/>
    </source>
</evidence>
<feature type="domain" description="4Fe-4S His(Cys)3-ligated-type" evidence="18">
    <location>
        <begin position="104"/>
        <end position="143"/>
    </location>
</feature>
<dbReference type="InterPro" id="IPR006655">
    <property type="entry name" value="Mopterin_OxRdtase_prok_CS"/>
</dbReference>
<dbReference type="Gene3D" id="2.20.25.90">
    <property type="entry name" value="ADC-like domains"/>
    <property type="match status" value="1"/>
</dbReference>